<protein>
    <submittedName>
        <fullName evidence="4">Uncharacterized protein</fullName>
    </submittedName>
</protein>
<keyword evidence="2" id="KW-0472">Membrane</keyword>
<dbReference type="AlphaFoldDB" id="J0WSB0"/>
<evidence type="ECO:0000313" key="4">
    <source>
        <dbReference type="EMBL" id="EJD35953.1"/>
    </source>
</evidence>
<feature type="signal peptide" evidence="3">
    <location>
        <begin position="1"/>
        <end position="16"/>
    </location>
</feature>
<dbReference type="Proteomes" id="UP000006514">
    <property type="component" value="Unassembled WGS sequence"/>
</dbReference>
<dbReference type="InParanoid" id="J0WSB0"/>
<dbReference type="OrthoDB" id="10513634at2759"/>
<sequence length="290" mass="31664">MLLYAALLAAHTAASAVQEKSIIVNDADANIEWVQSAPTNQTCETQDLGTTCDSTWWTGHQTSHLGGDAHFTFGPDTSLTFAFCGSSVGVFGVQLSWSGRGIASVDGGEEAIFDTRTPNEQNYYQVPFYTTDGLNPMQTHTLTVRYDPSQFQQDPESRVILGIDYVTYGVPDFATKSGMQSYARSLLRYTSEGLFCCPPDIGAIVGGILGGILGLTAAVALFIFWRRRRRSKSPRRNELRTADHPGRPRPWRGSMLPTSRAPGAAPESAVSPYRMEKKTQADPPPYTIEG</sequence>
<keyword evidence="2" id="KW-1133">Transmembrane helix</keyword>
<feature type="transmembrane region" description="Helical" evidence="2">
    <location>
        <begin position="201"/>
        <end position="225"/>
    </location>
</feature>
<evidence type="ECO:0000313" key="5">
    <source>
        <dbReference type="Proteomes" id="UP000006514"/>
    </source>
</evidence>
<keyword evidence="2" id="KW-0812">Transmembrane</keyword>
<proteinExistence type="predicted"/>
<dbReference type="EMBL" id="JH687874">
    <property type="protein sequence ID" value="EJD35953.1"/>
    <property type="molecule type" value="Genomic_DNA"/>
</dbReference>
<accession>J0WSB0</accession>
<gene>
    <name evidence="4" type="ORF">AURDEDRAFT_188536</name>
</gene>
<dbReference type="Gene3D" id="2.60.120.260">
    <property type="entry name" value="Galactose-binding domain-like"/>
    <property type="match status" value="1"/>
</dbReference>
<keyword evidence="5" id="KW-1185">Reference proteome</keyword>
<feature type="chain" id="PRO_5003741377" evidence="3">
    <location>
        <begin position="17"/>
        <end position="290"/>
    </location>
</feature>
<evidence type="ECO:0000256" key="3">
    <source>
        <dbReference type="SAM" id="SignalP"/>
    </source>
</evidence>
<dbReference type="KEGG" id="adl:AURDEDRAFT_188536"/>
<organism evidence="4 5">
    <name type="scientific">Auricularia subglabra (strain TFB-10046 / SS5)</name>
    <name type="common">White-rot fungus</name>
    <name type="synonym">Auricularia delicata (strain TFB10046)</name>
    <dbReference type="NCBI Taxonomy" id="717982"/>
    <lineage>
        <taxon>Eukaryota</taxon>
        <taxon>Fungi</taxon>
        <taxon>Dikarya</taxon>
        <taxon>Basidiomycota</taxon>
        <taxon>Agaricomycotina</taxon>
        <taxon>Agaricomycetes</taxon>
        <taxon>Auriculariales</taxon>
        <taxon>Auriculariaceae</taxon>
        <taxon>Auricularia</taxon>
    </lineage>
</organism>
<evidence type="ECO:0000256" key="1">
    <source>
        <dbReference type="SAM" id="MobiDB-lite"/>
    </source>
</evidence>
<keyword evidence="3" id="KW-0732">Signal</keyword>
<feature type="region of interest" description="Disordered" evidence="1">
    <location>
        <begin position="233"/>
        <end position="290"/>
    </location>
</feature>
<feature type="compositionally biased region" description="Basic and acidic residues" evidence="1">
    <location>
        <begin position="235"/>
        <end position="246"/>
    </location>
</feature>
<reference evidence="5" key="1">
    <citation type="journal article" date="2012" name="Science">
        <title>The Paleozoic origin of enzymatic lignin decomposition reconstructed from 31 fungal genomes.</title>
        <authorList>
            <person name="Floudas D."/>
            <person name="Binder M."/>
            <person name="Riley R."/>
            <person name="Barry K."/>
            <person name="Blanchette R.A."/>
            <person name="Henrissat B."/>
            <person name="Martinez A.T."/>
            <person name="Otillar R."/>
            <person name="Spatafora J.W."/>
            <person name="Yadav J.S."/>
            <person name="Aerts A."/>
            <person name="Benoit I."/>
            <person name="Boyd A."/>
            <person name="Carlson A."/>
            <person name="Copeland A."/>
            <person name="Coutinho P.M."/>
            <person name="de Vries R.P."/>
            <person name="Ferreira P."/>
            <person name="Findley K."/>
            <person name="Foster B."/>
            <person name="Gaskell J."/>
            <person name="Glotzer D."/>
            <person name="Gorecki P."/>
            <person name="Heitman J."/>
            <person name="Hesse C."/>
            <person name="Hori C."/>
            <person name="Igarashi K."/>
            <person name="Jurgens J.A."/>
            <person name="Kallen N."/>
            <person name="Kersten P."/>
            <person name="Kohler A."/>
            <person name="Kuees U."/>
            <person name="Kumar T.K.A."/>
            <person name="Kuo A."/>
            <person name="LaButti K."/>
            <person name="Larrondo L.F."/>
            <person name="Lindquist E."/>
            <person name="Ling A."/>
            <person name="Lombard V."/>
            <person name="Lucas S."/>
            <person name="Lundell T."/>
            <person name="Martin R."/>
            <person name="McLaughlin D.J."/>
            <person name="Morgenstern I."/>
            <person name="Morin E."/>
            <person name="Murat C."/>
            <person name="Nagy L.G."/>
            <person name="Nolan M."/>
            <person name="Ohm R.A."/>
            <person name="Patyshakuliyeva A."/>
            <person name="Rokas A."/>
            <person name="Ruiz-Duenas F.J."/>
            <person name="Sabat G."/>
            <person name="Salamov A."/>
            <person name="Samejima M."/>
            <person name="Schmutz J."/>
            <person name="Slot J.C."/>
            <person name="St John F."/>
            <person name="Stenlid J."/>
            <person name="Sun H."/>
            <person name="Sun S."/>
            <person name="Syed K."/>
            <person name="Tsang A."/>
            <person name="Wiebenga A."/>
            <person name="Young D."/>
            <person name="Pisabarro A."/>
            <person name="Eastwood D.C."/>
            <person name="Martin F."/>
            <person name="Cullen D."/>
            <person name="Grigoriev I.V."/>
            <person name="Hibbett D.S."/>
        </authorList>
    </citation>
    <scope>NUCLEOTIDE SEQUENCE [LARGE SCALE GENOMIC DNA]</scope>
    <source>
        <strain evidence="5">TFB10046</strain>
    </source>
</reference>
<evidence type="ECO:0000256" key="2">
    <source>
        <dbReference type="SAM" id="Phobius"/>
    </source>
</evidence>
<name>J0WSB0_AURST</name>